<dbReference type="InterPro" id="IPR001155">
    <property type="entry name" value="OxRdtase_FMN_N"/>
</dbReference>
<proteinExistence type="inferred from homology"/>
<keyword evidence="4" id="KW-0560">Oxidoreductase</keyword>
<dbReference type="SUPFAM" id="SSF51395">
    <property type="entry name" value="FMN-linked oxidoreductases"/>
    <property type="match status" value="1"/>
</dbReference>
<evidence type="ECO:0000256" key="1">
    <source>
        <dbReference type="ARBA" id="ARBA00001917"/>
    </source>
</evidence>
<comment type="caution">
    <text evidence="6">The sequence shown here is derived from an EMBL/GenBank/DDBJ whole genome shotgun (WGS) entry which is preliminary data.</text>
</comment>
<dbReference type="Pfam" id="PF00724">
    <property type="entry name" value="Oxidored_FMN"/>
    <property type="match status" value="1"/>
</dbReference>
<accession>A0AAD5DL66</accession>
<keyword evidence="3" id="KW-0288">FMN</keyword>
<evidence type="ECO:0000256" key="3">
    <source>
        <dbReference type="ARBA" id="ARBA00022643"/>
    </source>
</evidence>
<evidence type="ECO:0000256" key="2">
    <source>
        <dbReference type="ARBA" id="ARBA00005979"/>
    </source>
</evidence>
<protein>
    <recommendedName>
        <fullName evidence="5">NADH:flavin oxidoreductase/NADH oxidase N-terminal domain-containing protein</fullName>
    </recommendedName>
</protein>
<comment type="similarity">
    <text evidence="2">Belongs to the NADH:flavin oxidoreductase/NADH oxidase family.</text>
</comment>
<organism evidence="6 7">
    <name type="scientific">Chlorella ohadii</name>
    <dbReference type="NCBI Taxonomy" id="2649997"/>
    <lineage>
        <taxon>Eukaryota</taxon>
        <taxon>Viridiplantae</taxon>
        <taxon>Chlorophyta</taxon>
        <taxon>core chlorophytes</taxon>
        <taxon>Trebouxiophyceae</taxon>
        <taxon>Chlorellales</taxon>
        <taxon>Chlorellaceae</taxon>
        <taxon>Chlorella clade</taxon>
        <taxon>Chlorella</taxon>
    </lineage>
</organism>
<dbReference type="FunFam" id="3.20.20.70:FF:000059">
    <property type="entry name" value="N-ethylmaleimide reductase, FMN-linked"/>
    <property type="match status" value="1"/>
</dbReference>
<dbReference type="Proteomes" id="UP001205105">
    <property type="component" value="Unassembled WGS sequence"/>
</dbReference>
<dbReference type="PANTHER" id="PTHR22893">
    <property type="entry name" value="NADH OXIDOREDUCTASE-RELATED"/>
    <property type="match status" value="1"/>
</dbReference>
<sequence length="413" mass="45220">MAVPNTAAAPLFTPYTLPGGLQLQHRIVYAPLTRCRAFNNIPQPNAALYYSQRATPGGLMISEGTIISERGHGYPCTPGIYTEEQVAAWKPVVKAVKDKGAAFFCQIWHVGRASHPHYQPNEELPISASSLPITDDNKCFSLKTMQYPFRPSLDSSFQQLEDYVAPRQLDASELPAIVDQYRQAARNAIDAGFDGVEIHGANGYLIDQFLKDGINNRSDAYGGSVENRCRFALEVVEAVVKEIGAEKTGIRLSPFGGFLSAQDSDPVGSISYLLEQLNKYNLAFVHCVEPRVAGSGDLPADQVKDSLEPFRKASIGVVFVHFFLVYKGTFISAGGHTAASGGEAIASGAADLVCYGRHYLANPDLPRRFRLGAPLNKYDRNTFYSQGEEGYIDYPFLEESEEGKAFLQTVQAD</sequence>
<comment type="cofactor">
    <cofactor evidence="1">
        <name>FMN</name>
        <dbReference type="ChEBI" id="CHEBI:58210"/>
    </cofactor>
</comment>
<evidence type="ECO:0000313" key="7">
    <source>
        <dbReference type="Proteomes" id="UP001205105"/>
    </source>
</evidence>
<dbReference type="InterPro" id="IPR045247">
    <property type="entry name" value="Oye-like"/>
</dbReference>
<keyword evidence="3" id="KW-0285">Flavoprotein</keyword>
<dbReference type="GO" id="GO:0016628">
    <property type="term" value="F:oxidoreductase activity, acting on the CH-CH group of donors, NAD or NADP as acceptor"/>
    <property type="evidence" value="ECO:0007669"/>
    <property type="project" value="UniProtKB-ARBA"/>
</dbReference>
<keyword evidence="7" id="KW-1185">Reference proteome</keyword>
<dbReference type="GO" id="GO:0010181">
    <property type="term" value="F:FMN binding"/>
    <property type="evidence" value="ECO:0007669"/>
    <property type="project" value="InterPro"/>
</dbReference>
<evidence type="ECO:0000313" key="6">
    <source>
        <dbReference type="EMBL" id="KAI7840032.1"/>
    </source>
</evidence>
<feature type="domain" description="NADH:flavin oxidoreductase/NADH oxidase N-terminal" evidence="5">
    <location>
        <begin position="11"/>
        <end position="375"/>
    </location>
</feature>
<reference evidence="6" key="1">
    <citation type="submission" date="2020-11" db="EMBL/GenBank/DDBJ databases">
        <title>Chlorella ohadii genome sequencing and assembly.</title>
        <authorList>
            <person name="Murik O."/>
            <person name="Treves H."/>
            <person name="Kedem I."/>
            <person name="Shotland Y."/>
            <person name="Kaplan A."/>
        </authorList>
    </citation>
    <scope>NUCLEOTIDE SEQUENCE</scope>
    <source>
        <strain evidence="6">1</strain>
    </source>
</reference>
<dbReference type="GO" id="GO:0005829">
    <property type="term" value="C:cytosol"/>
    <property type="evidence" value="ECO:0007669"/>
    <property type="project" value="UniProtKB-ARBA"/>
</dbReference>
<dbReference type="Gene3D" id="3.20.20.70">
    <property type="entry name" value="Aldolase class I"/>
    <property type="match status" value="1"/>
</dbReference>
<gene>
    <name evidence="6" type="ORF">COHA_006238</name>
</gene>
<evidence type="ECO:0000259" key="5">
    <source>
        <dbReference type="Pfam" id="PF00724"/>
    </source>
</evidence>
<dbReference type="PANTHER" id="PTHR22893:SF91">
    <property type="entry name" value="NADPH DEHYDROGENASE 2-RELATED"/>
    <property type="match status" value="1"/>
</dbReference>
<evidence type="ECO:0000256" key="4">
    <source>
        <dbReference type="ARBA" id="ARBA00023002"/>
    </source>
</evidence>
<dbReference type="EMBL" id="JADXDR010000086">
    <property type="protein sequence ID" value="KAI7840032.1"/>
    <property type="molecule type" value="Genomic_DNA"/>
</dbReference>
<dbReference type="AlphaFoldDB" id="A0AAD5DL66"/>
<dbReference type="InterPro" id="IPR013785">
    <property type="entry name" value="Aldolase_TIM"/>
</dbReference>
<name>A0AAD5DL66_9CHLO</name>
<dbReference type="CDD" id="cd02933">
    <property type="entry name" value="OYE_like_FMN"/>
    <property type="match status" value="1"/>
</dbReference>